<feature type="domain" description="DUF551" evidence="1">
    <location>
        <begin position="104"/>
        <end position="168"/>
    </location>
</feature>
<sequence>MTETEKRFFSVDVSNDIHIVKLHETLQQAKQSCLAGAVEAHEFADDMCDHEDFASNDLPNAVYGIVVGKAECKEKQLSEEEKEDYGSDLVLEKPEIVEYPKDDGWIKCSERLPDDDGLVIAFMPSQEDDSNYWMMFIGNFDGEWWIDTGNELYNPMHVSHWKHLPQLPID</sequence>
<evidence type="ECO:0000313" key="2">
    <source>
        <dbReference type="EMBL" id="MDA5623998.1"/>
    </source>
</evidence>
<accession>A0A9X3USD3</accession>
<dbReference type="Pfam" id="PF04448">
    <property type="entry name" value="DUF551"/>
    <property type="match status" value="1"/>
</dbReference>
<evidence type="ECO:0000259" key="1">
    <source>
        <dbReference type="Pfam" id="PF04448"/>
    </source>
</evidence>
<gene>
    <name evidence="2" type="ORF">NM948_10685</name>
</gene>
<reference evidence="2" key="1">
    <citation type="submission" date="2022-07" db="EMBL/GenBank/DDBJ databases">
        <title>Genome-based characterization of novel serogroup A variants of Pasteurella multocida.</title>
        <authorList>
            <person name="Prajapati A."/>
            <person name="Yogisharadhya R."/>
            <person name="Mohanty N."/>
            <person name="Chanda M."/>
            <person name="Mendem S.K."/>
            <person name="Siddaramappa S."/>
            <person name="Shivachandra S.B."/>
        </authorList>
    </citation>
    <scope>NUCLEOTIDE SEQUENCE</scope>
    <source>
        <strain evidence="2">NIVEDIPm19</strain>
    </source>
</reference>
<dbReference type="Proteomes" id="UP001145481">
    <property type="component" value="Unassembled WGS sequence"/>
</dbReference>
<dbReference type="AlphaFoldDB" id="A0A9X3USD3"/>
<evidence type="ECO:0000313" key="3">
    <source>
        <dbReference type="Proteomes" id="UP001145481"/>
    </source>
</evidence>
<protein>
    <submittedName>
        <fullName evidence="2">DUF551 domain-containing protein</fullName>
    </submittedName>
</protein>
<proteinExistence type="predicted"/>
<dbReference type="RefSeq" id="WP_195189151.1">
    <property type="nucleotide sequence ID" value="NZ_JADMLJ010000037.1"/>
</dbReference>
<comment type="caution">
    <text evidence="2">The sequence shown here is derived from an EMBL/GenBank/DDBJ whole genome shotgun (WGS) entry which is preliminary data.</text>
</comment>
<name>A0A9X3USD3_PASMD</name>
<dbReference type="EMBL" id="JANJHC010000030">
    <property type="protein sequence ID" value="MDA5623998.1"/>
    <property type="molecule type" value="Genomic_DNA"/>
</dbReference>
<dbReference type="InterPro" id="IPR007539">
    <property type="entry name" value="DUF551"/>
</dbReference>
<organism evidence="2 3">
    <name type="scientific">Pasteurella multocida</name>
    <dbReference type="NCBI Taxonomy" id="747"/>
    <lineage>
        <taxon>Bacteria</taxon>
        <taxon>Pseudomonadati</taxon>
        <taxon>Pseudomonadota</taxon>
        <taxon>Gammaproteobacteria</taxon>
        <taxon>Pasteurellales</taxon>
        <taxon>Pasteurellaceae</taxon>
        <taxon>Pasteurella</taxon>
    </lineage>
</organism>